<evidence type="ECO:0008006" key="3">
    <source>
        <dbReference type="Google" id="ProtNLM"/>
    </source>
</evidence>
<name>A0A1I4TIT9_9HYPH</name>
<proteinExistence type="predicted"/>
<dbReference type="EMBL" id="FOTK01000054">
    <property type="protein sequence ID" value="SFM76626.1"/>
    <property type="molecule type" value="Genomic_DNA"/>
</dbReference>
<organism evidence="1 2">
    <name type="scientific">Methylobacterium pseudosasicola</name>
    <dbReference type="NCBI Taxonomy" id="582667"/>
    <lineage>
        <taxon>Bacteria</taxon>
        <taxon>Pseudomonadati</taxon>
        <taxon>Pseudomonadota</taxon>
        <taxon>Alphaproteobacteria</taxon>
        <taxon>Hyphomicrobiales</taxon>
        <taxon>Methylobacteriaceae</taxon>
        <taxon>Methylobacterium</taxon>
    </lineage>
</organism>
<reference evidence="2" key="1">
    <citation type="submission" date="2016-10" db="EMBL/GenBank/DDBJ databases">
        <authorList>
            <person name="Varghese N."/>
            <person name="Submissions S."/>
        </authorList>
    </citation>
    <scope>NUCLEOTIDE SEQUENCE [LARGE SCALE GENOMIC DNA]</scope>
    <source>
        <strain evidence="2">BL36</strain>
    </source>
</reference>
<evidence type="ECO:0000313" key="1">
    <source>
        <dbReference type="EMBL" id="SFM76626.1"/>
    </source>
</evidence>
<protein>
    <recommendedName>
        <fullName evidence="3">Prophage minor tail protein Z (GPZ)</fullName>
    </recommendedName>
</protein>
<accession>A0A1I4TIT9</accession>
<evidence type="ECO:0000313" key="2">
    <source>
        <dbReference type="Proteomes" id="UP000199048"/>
    </source>
</evidence>
<keyword evidence="2" id="KW-1185">Reference proteome</keyword>
<dbReference type="OrthoDB" id="7840472at2"/>
<dbReference type="STRING" id="582667.SAMN05192568_105421"/>
<dbReference type="Proteomes" id="UP000199048">
    <property type="component" value="Unassembled WGS sequence"/>
</dbReference>
<sequence length="192" mass="21147">MLNITAQTAGLREMMQPLAAFGERLPNAQANVLNRMLTKTRSAVVPALVKQTGLTRRIIDKAVRPYRASPQNPRVMLITRGGEVSFRYFGAHEVAGGVAATVRGKADFVEGGFRRSGPRGRRQMVSKLNGQVYVNVDGGRWRGKIMKEKSGVFIPYELVSGQTAATFNRMVETDLLAEVEREMARLLPTGGR</sequence>
<dbReference type="AlphaFoldDB" id="A0A1I4TIT9"/>
<dbReference type="RefSeq" id="WP_092046287.1">
    <property type="nucleotide sequence ID" value="NZ_FOTK01000054.1"/>
</dbReference>
<gene>
    <name evidence="1" type="ORF">SAMN05192568_105421</name>
</gene>